<keyword evidence="1" id="KW-0233">DNA recombination</keyword>
<dbReference type="Proteomes" id="UP001216674">
    <property type="component" value="Unassembled WGS sequence"/>
</dbReference>
<name>A0ABT6B4C5_9BURK</name>
<evidence type="ECO:0000259" key="2">
    <source>
        <dbReference type="Pfam" id="PF00589"/>
    </source>
</evidence>
<organism evidence="3 4">
    <name type="scientific">Cupriavidus basilensis</name>
    <dbReference type="NCBI Taxonomy" id="68895"/>
    <lineage>
        <taxon>Bacteria</taxon>
        <taxon>Pseudomonadati</taxon>
        <taxon>Pseudomonadota</taxon>
        <taxon>Betaproteobacteria</taxon>
        <taxon>Burkholderiales</taxon>
        <taxon>Burkholderiaceae</taxon>
        <taxon>Cupriavidus</taxon>
    </lineage>
</organism>
<comment type="caution">
    <text evidence="3">The sequence shown here is derived from an EMBL/GenBank/DDBJ whole genome shotgun (WGS) entry which is preliminary data.</text>
</comment>
<dbReference type="Gene3D" id="1.10.443.10">
    <property type="entry name" value="Intergrase catalytic core"/>
    <property type="match status" value="1"/>
</dbReference>
<dbReference type="EMBL" id="JARJLM010000702">
    <property type="protein sequence ID" value="MDF3839729.1"/>
    <property type="molecule type" value="Genomic_DNA"/>
</dbReference>
<dbReference type="RefSeq" id="WP_276269350.1">
    <property type="nucleotide sequence ID" value="NZ_JARJLM010000702.1"/>
</dbReference>
<reference evidence="3 4" key="1">
    <citation type="submission" date="2023-03" db="EMBL/GenBank/DDBJ databases">
        <title>Draft assemblies of triclosan tolerant bacteria isolated from returned activated sludge.</title>
        <authorList>
            <person name="Van Hamelsveld S."/>
        </authorList>
    </citation>
    <scope>NUCLEOTIDE SEQUENCE [LARGE SCALE GENOMIC DNA]</scope>
    <source>
        <strain evidence="3 4">GW210010_S58</strain>
    </source>
</reference>
<protein>
    <submittedName>
        <fullName evidence="3">Site-specific integrase</fullName>
    </submittedName>
</protein>
<dbReference type="Pfam" id="PF00589">
    <property type="entry name" value="Phage_integrase"/>
    <property type="match status" value="1"/>
</dbReference>
<evidence type="ECO:0000313" key="4">
    <source>
        <dbReference type="Proteomes" id="UP001216674"/>
    </source>
</evidence>
<gene>
    <name evidence="3" type="ORF">P3W85_43355</name>
</gene>
<dbReference type="SUPFAM" id="SSF56349">
    <property type="entry name" value="DNA breaking-rejoining enzymes"/>
    <property type="match status" value="1"/>
</dbReference>
<keyword evidence="4" id="KW-1185">Reference proteome</keyword>
<evidence type="ECO:0000313" key="3">
    <source>
        <dbReference type="EMBL" id="MDF3839729.1"/>
    </source>
</evidence>
<evidence type="ECO:0000256" key="1">
    <source>
        <dbReference type="ARBA" id="ARBA00023172"/>
    </source>
</evidence>
<dbReference type="InterPro" id="IPR002104">
    <property type="entry name" value="Integrase_catalytic"/>
</dbReference>
<dbReference type="InterPro" id="IPR011010">
    <property type="entry name" value="DNA_brk_join_enz"/>
</dbReference>
<accession>A0ABT6B4C5</accession>
<feature type="domain" description="Tyr recombinase" evidence="2">
    <location>
        <begin position="2"/>
        <end position="41"/>
    </location>
</feature>
<sequence>MHWLRHTHTTQALAAGAPLEVVLQNAGHASLDTTTRYATTEAARRMEAMQAVWGAGNDD</sequence>
<proteinExistence type="predicted"/>
<dbReference type="CDD" id="cd00397">
    <property type="entry name" value="DNA_BRE_C"/>
    <property type="match status" value="1"/>
</dbReference>
<dbReference type="InterPro" id="IPR013762">
    <property type="entry name" value="Integrase-like_cat_sf"/>
</dbReference>